<keyword evidence="1" id="KW-0472">Membrane</keyword>
<keyword evidence="1" id="KW-1133">Transmembrane helix</keyword>
<keyword evidence="1" id="KW-0812">Transmembrane</keyword>
<name>A0AAV2R244_MEGNR</name>
<feature type="transmembrane region" description="Helical" evidence="1">
    <location>
        <begin position="62"/>
        <end position="81"/>
    </location>
</feature>
<dbReference type="Proteomes" id="UP001497623">
    <property type="component" value="Unassembled WGS sequence"/>
</dbReference>
<proteinExistence type="predicted"/>
<organism evidence="2 3">
    <name type="scientific">Meganyctiphanes norvegica</name>
    <name type="common">Northern krill</name>
    <name type="synonym">Thysanopoda norvegica</name>
    <dbReference type="NCBI Taxonomy" id="48144"/>
    <lineage>
        <taxon>Eukaryota</taxon>
        <taxon>Metazoa</taxon>
        <taxon>Ecdysozoa</taxon>
        <taxon>Arthropoda</taxon>
        <taxon>Crustacea</taxon>
        <taxon>Multicrustacea</taxon>
        <taxon>Malacostraca</taxon>
        <taxon>Eumalacostraca</taxon>
        <taxon>Eucarida</taxon>
        <taxon>Euphausiacea</taxon>
        <taxon>Euphausiidae</taxon>
        <taxon>Meganyctiphanes</taxon>
    </lineage>
</organism>
<keyword evidence="3" id="KW-1185">Reference proteome</keyword>
<comment type="caution">
    <text evidence="2">The sequence shown here is derived from an EMBL/GenBank/DDBJ whole genome shotgun (WGS) entry which is preliminary data.</text>
</comment>
<protein>
    <submittedName>
        <fullName evidence="2">Uncharacterized protein</fullName>
    </submittedName>
</protein>
<dbReference type="EMBL" id="CAXKWB010015034">
    <property type="protein sequence ID" value="CAL4112509.1"/>
    <property type="molecule type" value="Genomic_DNA"/>
</dbReference>
<dbReference type="AlphaFoldDB" id="A0AAV2R244"/>
<evidence type="ECO:0000256" key="1">
    <source>
        <dbReference type="SAM" id="Phobius"/>
    </source>
</evidence>
<reference evidence="2 3" key="1">
    <citation type="submission" date="2024-05" db="EMBL/GenBank/DDBJ databases">
        <authorList>
            <person name="Wallberg A."/>
        </authorList>
    </citation>
    <scope>NUCLEOTIDE SEQUENCE [LARGE SCALE GENOMIC DNA]</scope>
</reference>
<gene>
    <name evidence="2" type="ORF">MNOR_LOCUS19914</name>
</gene>
<sequence length="127" mass="14298">MHCTGSYNSIVRPRSLEYRAVDHITYYHYTDSYPPFRFQLDKASYINSCDKARMLYSGCLDTLAFCMLIHCNLVVFALLILEIDHPLDSLVLRGRAGNPRCVVHALAVASVQEEEGGGELVVPITEM</sequence>
<accession>A0AAV2R244</accession>
<evidence type="ECO:0000313" key="3">
    <source>
        <dbReference type="Proteomes" id="UP001497623"/>
    </source>
</evidence>
<evidence type="ECO:0000313" key="2">
    <source>
        <dbReference type="EMBL" id="CAL4112509.1"/>
    </source>
</evidence>